<keyword evidence="2" id="KW-0732">Signal</keyword>
<keyword evidence="4" id="KW-1185">Reference proteome</keyword>
<proteinExistence type="predicted"/>
<keyword evidence="1" id="KW-0472">Membrane</keyword>
<sequence>MPLFLIPLALSIFSAGAGIFSQIQANNQLEQAGQQAITDQQAKNTTAQIDQYATYIRTLDNLNAEQANAALQATQTQVQTQRTISLSLYATAALLLILSLIALSNSRLKTR</sequence>
<feature type="transmembrane region" description="Helical" evidence="1">
    <location>
        <begin position="86"/>
        <end position="103"/>
    </location>
</feature>
<keyword evidence="1" id="KW-1133">Transmembrane helix</keyword>
<dbReference type="AlphaFoldDB" id="A0A7K1SMG3"/>
<keyword evidence="1" id="KW-0812">Transmembrane</keyword>
<name>A0A7K1SMG3_9BACT</name>
<gene>
    <name evidence="3" type="ORF">GO755_33490</name>
</gene>
<accession>A0A7K1SMG3</accession>
<reference evidence="3 4" key="1">
    <citation type="submission" date="2019-12" db="EMBL/GenBank/DDBJ databases">
        <title>Spirosoma sp. HMF4905 genome sequencing and assembly.</title>
        <authorList>
            <person name="Kang H."/>
            <person name="Cha I."/>
            <person name="Kim H."/>
            <person name="Joh K."/>
        </authorList>
    </citation>
    <scope>NUCLEOTIDE SEQUENCE [LARGE SCALE GENOMIC DNA]</scope>
    <source>
        <strain evidence="3 4">HMF4905</strain>
    </source>
</reference>
<organism evidence="3 4">
    <name type="scientific">Spirosoma arboris</name>
    <dbReference type="NCBI Taxonomy" id="2682092"/>
    <lineage>
        <taxon>Bacteria</taxon>
        <taxon>Pseudomonadati</taxon>
        <taxon>Bacteroidota</taxon>
        <taxon>Cytophagia</taxon>
        <taxon>Cytophagales</taxon>
        <taxon>Cytophagaceae</taxon>
        <taxon>Spirosoma</taxon>
    </lineage>
</organism>
<feature type="signal peptide" evidence="2">
    <location>
        <begin position="1"/>
        <end position="17"/>
    </location>
</feature>
<comment type="caution">
    <text evidence="3">The sequence shown here is derived from an EMBL/GenBank/DDBJ whole genome shotgun (WGS) entry which is preliminary data.</text>
</comment>
<feature type="chain" id="PRO_5029705262" description="Methyl-accepting chemotaxis protein" evidence="2">
    <location>
        <begin position="18"/>
        <end position="111"/>
    </location>
</feature>
<dbReference type="RefSeq" id="WP_157589802.1">
    <property type="nucleotide sequence ID" value="NZ_WPIN01000019.1"/>
</dbReference>
<evidence type="ECO:0000313" key="3">
    <source>
        <dbReference type="EMBL" id="MVM34990.1"/>
    </source>
</evidence>
<protein>
    <recommendedName>
        <fullName evidence="5">Methyl-accepting chemotaxis protein</fullName>
    </recommendedName>
</protein>
<evidence type="ECO:0000256" key="2">
    <source>
        <dbReference type="SAM" id="SignalP"/>
    </source>
</evidence>
<evidence type="ECO:0008006" key="5">
    <source>
        <dbReference type="Google" id="ProtNLM"/>
    </source>
</evidence>
<dbReference type="Proteomes" id="UP000436006">
    <property type="component" value="Unassembled WGS sequence"/>
</dbReference>
<evidence type="ECO:0000256" key="1">
    <source>
        <dbReference type="SAM" id="Phobius"/>
    </source>
</evidence>
<evidence type="ECO:0000313" key="4">
    <source>
        <dbReference type="Proteomes" id="UP000436006"/>
    </source>
</evidence>
<dbReference type="EMBL" id="WPIN01000019">
    <property type="protein sequence ID" value="MVM34990.1"/>
    <property type="molecule type" value="Genomic_DNA"/>
</dbReference>